<organism evidence="3 4">
    <name type="scientific">Tilletiopsis washingtonensis</name>
    <dbReference type="NCBI Taxonomy" id="58919"/>
    <lineage>
        <taxon>Eukaryota</taxon>
        <taxon>Fungi</taxon>
        <taxon>Dikarya</taxon>
        <taxon>Basidiomycota</taxon>
        <taxon>Ustilaginomycotina</taxon>
        <taxon>Exobasidiomycetes</taxon>
        <taxon>Entylomatales</taxon>
        <taxon>Entylomatales incertae sedis</taxon>
        <taxon>Tilletiopsis</taxon>
    </lineage>
</organism>
<dbReference type="Proteomes" id="UP000245946">
    <property type="component" value="Unassembled WGS sequence"/>
</dbReference>
<evidence type="ECO:0000256" key="1">
    <source>
        <dbReference type="SAM" id="MobiDB-lite"/>
    </source>
</evidence>
<evidence type="ECO:0000313" key="4">
    <source>
        <dbReference type="Proteomes" id="UP000245946"/>
    </source>
</evidence>
<keyword evidence="4" id="KW-1185">Reference proteome</keyword>
<dbReference type="GeneID" id="37270446"/>
<evidence type="ECO:0008006" key="5">
    <source>
        <dbReference type="Google" id="ProtNLM"/>
    </source>
</evidence>
<dbReference type="EMBL" id="KZ819298">
    <property type="protein sequence ID" value="PWN96703.1"/>
    <property type="molecule type" value="Genomic_DNA"/>
</dbReference>
<dbReference type="RefSeq" id="XP_025596982.1">
    <property type="nucleotide sequence ID" value="XM_025742902.1"/>
</dbReference>
<dbReference type="PANTHER" id="PTHR35560:SF3">
    <property type="entry name" value="PEPTIDASE S9 PROLYL OLIGOPEPTIDASE CATALYTIC DOMAIN-CONTAINING PROTEIN"/>
    <property type="match status" value="1"/>
</dbReference>
<gene>
    <name evidence="3" type="ORF">FA09DRAFT_331174</name>
</gene>
<name>A0A316Z952_9BASI</name>
<dbReference type="SUPFAM" id="SSF53474">
    <property type="entry name" value="alpha/beta-Hydrolases"/>
    <property type="match status" value="1"/>
</dbReference>
<dbReference type="PANTHER" id="PTHR35560">
    <property type="entry name" value="BLL0132 PROTEIN"/>
    <property type="match status" value="1"/>
</dbReference>
<feature type="signal peptide" evidence="2">
    <location>
        <begin position="1"/>
        <end position="25"/>
    </location>
</feature>
<accession>A0A316Z952</accession>
<keyword evidence="2" id="KW-0732">Signal</keyword>
<sequence length="408" mass="43979">MPRLSVVVLLAVVLAALSLVPAAAAAAPKCSSHGWTTQGKLRKYTQYDAAAADIAANGGWKKLPGSKAVCGAQLLRDAFVVNSQGLTQPLYVSQLADNSAVQRIVITVPAKGRDGWMYFTSIYNALQKAGATYADIDKKKIAIISTQYMNQADADAGSARATDLLFDDVSWSDGAQGRANAGGGAQLGGDQISSYEVLDKLIVWAQQRYPNAKRVVVAGHSLGGQAVNRYSVLRKEQLDAVPVYFVAGNPASWLWMETSRPRPDANCPGVDDYKFGLSAGMVPYAMADLLRLGRDGMLRRFAGRNVVLALGDKDYGAGDPSCQASVQGRSHRNRGMLFVRSITKLLGAFPAKWSYDQVSGCSHDPMCMWASELGMLRLFRDGYPGASTRVSKNASAARRRNELDEEEQ</sequence>
<evidence type="ECO:0000313" key="3">
    <source>
        <dbReference type="EMBL" id="PWN96703.1"/>
    </source>
</evidence>
<dbReference type="AlphaFoldDB" id="A0A316Z952"/>
<feature type="region of interest" description="Disordered" evidence="1">
    <location>
        <begin position="388"/>
        <end position="408"/>
    </location>
</feature>
<feature type="chain" id="PRO_5016465924" description="Alpha/beta-hydrolase" evidence="2">
    <location>
        <begin position="26"/>
        <end position="408"/>
    </location>
</feature>
<dbReference type="OrthoDB" id="5985073at2759"/>
<proteinExistence type="predicted"/>
<dbReference type="Gene3D" id="3.40.50.1820">
    <property type="entry name" value="alpha/beta hydrolase"/>
    <property type="match status" value="1"/>
</dbReference>
<protein>
    <recommendedName>
        <fullName evidence="5">Alpha/beta-hydrolase</fullName>
    </recommendedName>
</protein>
<dbReference type="InterPro" id="IPR029058">
    <property type="entry name" value="AB_hydrolase_fold"/>
</dbReference>
<reference evidence="3 4" key="1">
    <citation type="journal article" date="2018" name="Mol. Biol. Evol.">
        <title>Broad Genomic Sampling Reveals a Smut Pathogenic Ancestry of the Fungal Clade Ustilaginomycotina.</title>
        <authorList>
            <person name="Kijpornyongpan T."/>
            <person name="Mondo S.J."/>
            <person name="Barry K."/>
            <person name="Sandor L."/>
            <person name="Lee J."/>
            <person name="Lipzen A."/>
            <person name="Pangilinan J."/>
            <person name="LaButti K."/>
            <person name="Hainaut M."/>
            <person name="Henrissat B."/>
            <person name="Grigoriev I.V."/>
            <person name="Spatafora J.W."/>
            <person name="Aime M.C."/>
        </authorList>
    </citation>
    <scope>NUCLEOTIDE SEQUENCE [LARGE SCALE GENOMIC DNA]</scope>
    <source>
        <strain evidence="3 4">MCA 4186</strain>
    </source>
</reference>
<evidence type="ECO:0000256" key="2">
    <source>
        <dbReference type="SAM" id="SignalP"/>
    </source>
</evidence>